<proteinExistence type="predicted"/>
<dbReference type="EMBL" id="JACHYA010000001">
    <property type="protein sequence ID" value="MBB3170794.1"/>
    <property type="molecule type" value="Genomic_DNA"/>
</dbReference>
<dbReference type="InterPro" id="IPR001387">
    <property type="entry name" value="Cro/C1-type_HTH"/>
</dbReference>
<dbReference type="CDD" id="cd00093">
    <property type="entry name" value="HTH_XRE"/>
    <property type="match status" value="1"/>
</dbReference>
<feature type="domain" description="HTH cro/C1-type" evidence="1">
    <location>
        <begin position="1"/>
        <end position="46"/>
    </location>
</feature>
<comment type="caution">
    <text evidence="2">The sequence shown here is derived from an EMBL/GenBank/DDBJ whole genome shotgun (WGS) entry which is preliminary data.</text>
</comment>
<evidence type="ECO:0000313" key="2">
    <source>
        <dbReference type="EMBL" id="MBB3170794.1"/>
    </source>
</evidence>
<dbReference type="Proteomes" id="UP000530850">
    <property type="component" value="Unassembled WGS sequence"/>
</dbReference>
<dbReference type="AlphaFoldDB" id="A0A7W5D0T7"/>
<dbReference type="Gene3D" id="1.10.260.40">
    <property type="entry name" value="lambda repressor-like DNA-binding domains"/>
    <property type="match status" value="1"/>
</dbReference>
<dbReference type="SUPFAM" id="SSF47413">
    <property type="entry name" value="lambda repressor-like DNA-binding domains"/>
    <property type="match status" value="1"/>
</dbReference>
<dbReference type="PROSITE" id="PS50943">
    <property type="entry name" value="HTH_CROC1"/>
    <property type="match status" value="1"/>
</dbReference>
<dbReference type="InterPro" id="IPR010982">
    <property type="entry name" value="Lambda_DNA-bd_dom_sf"/>
</dbReference>
<gene>
    <name evidence="2" type="ORF">FHR31_000574</name>
</gene>
<sequence>MSVAELGRRTGIDKKRLWYILDGQREMRVDEFLKLCIALRMDPRSFVTREMIDGVAEATARSIGRSDNPNT</sequence>
<reference evidence="2 3" key="1">
    <citation type="submission" date="2020-08" db="EMBL/GenBank/DDBJ databases">
        <title>Sequencing the genomes of 1000 actinobacteria strains.</title>
        <authorList>
            <person name="Klenk H.-P."/>
        </authorList>
    </citation>
    <scope>NUCLEOTIDE SEQUENCE [LARGE SCALE GENOMIC DNA]</scope>
    <source>
        <strain evidence="2 3">DSM 22242</strain>
    </source>
</reference>
<accession>A0A7W5D0T7</accession>
<evidence type="ECO:0000313" key="3">
    <source>
        <dbReference type="Proteomes" id="UP000530850"/>
    </source>
</evidence>
<name>A0A7W5D0T7_9ACTN</name>
<protein>
    <submittedName>
        <fullName evidence="2">Putative transcriptional regulator</fullName>
    </submittedName>
</protein>
<evidence type="ECO:0000259" key="1">
    <source>
        <dbReference type="PROSITE" id="PS50943"/>
    </source>
</evidence>
<dbReference type="GO" id="GO:0003677">
    <property type="term" value="F:DNA binding"/>
    <property type="evidence" value="ECO:0007669"/>
    <property type="project" value="InterPro"/>
</dbReference>
<organism evidence="2 3">
    <name type="scientific">Parvibacter caecicola</name>
    <dbReference type="NCBI Taxonomy" id="747645"/>
    <lineage>
        <taxon>Bacteria</taxon>
        <taxon>Bacillati</taxon>
        <taxon>Actinomycetota</taxon>
        <taxon>Coriobacteriia</taxon>
        <taxon>Coriobacteriales</taxon>
        <taxon>Coriobacteriaceae</taxon>
        <taxon>Parvibacter</taxon>
    </lineage>
</organism>